<dbReference type="EMBL" id="CP054706">
    <property type="protein sequence ID" value="QQK78937.1"/>
    <property type="molecule type" value="Genomic_DNA"/>
</dbReference>
<evidence type="ECO:0000256" key="1">
    <source>
        <dbReference type="SAM" id="Phobius"/>
    </source>
</evidence>
<dbReference type="AlphaFoldDB" id="A0A7T6Z8Q7"/>
<keyword evidence="4" id="KW-1185">Reference proteome</keyword>
<feature type="transmembrane region" description="Helical" evidence="1">
    <location>
        <begin position="78"/>
        <end position="95"/>
    </location>
</feature>
<protein>
    <submittedName>
        <fullName evidence="3">Tripartite tricarboxylate transporter TctB family protein</fullName>
    </submittedName>
</protein>
<dbReference type="Pfam" id="PF07331">
    <property type="entry name" value="TctB"/>
    <property type="match status" value="1"/>
</dbReference>
<evidence type="ECO:0000313" key="4">
    <source>
        <dbReference type="Proteomes" id="UP000595349"/>
    </source>
</evidence>
<keyword evidence="1" id="KW-1133">Transmembrane helix</keyword>
<feature type="transmembrane region" description="Helical" evidence="1">
    <location>
        <begin position="7"/>
        <end position="27"/>
    </location>
</feature>
<feature type="transmembrane region" description="Helical" evidence="1">
    <location>
        <begin position="101"/>
        <end position="117"/>
    </location>
</feature>
<evidence type="ECO:0000259" key="2">
    <source>
        <dbReference type="Pfam" id="PF07331"/>
    </source>
</evidence>
<feature type="transmembrane region" description="Helical" evidence="1">
    <location>
        <begin position="122"/>
        <end position="140"/>
    </location>
</feature>
<sequence>MRAVRLSFPIFFITISLIYLIMIFQLPSALLGDPYAPRYFPTIVAAGILVFAVIDLINVRTENVETNEDLAALIKKDSLKIIGVILALCVGYALIFEWLGFLIATLLFLGALMFYLNGYRRWVLNLTVTLIFSFSSWYIFSQLLEISLP</sequence>
<dbReference type="RefSeq" id="WP_200087829.1">
    <property type="nucleotide sequence ID" value="NZ_CP054706.1"/>
</dbReference>
<proteinExistence type="predicted"/>
<dbReference type="Proteomes" id="UP000595349">
    <property type="component" value="Chromosome"/>
</dbReference>
<feature type="transmembrane region" description="Helical" evidence="1">
    <location>
        <begin position="39"/>
        <end position="57"/>
    </location>
</feature>
<keyword evidence="1" id="KW-0472">Membrane</keyword>
<keyword evidence="1" id="KW-0812">Transmembrane</keyword>
<feature type="domain" description="DUF1468" evidence="2">
    <location>
        <begin position="9"/>
        <end position="149"/>
    </location>
</feature>
<gene>
    <name evidence="3" type="ORF">HUG20_02800</name>
</gene>
<reference evidence="3 4" key="1">
    <citation type="submission" date="2020-06" db="EMBL/GenBank/DDBJ databases">
        <title>Genomic analysis of Salicibibacter sp. NKC21-4.</title>
        <authorList>
            <person name="Oh Y.J."/>
        </authorList>
    </citation>
    <scope>NUCLEOTIDE SEQUENCE [LARGE SCALE GENOMIC DNA]</scope>
    <source>
        <strain evidence="3 4">NKC21-4</strain>
    </source>
</reference>
<dbReference type="KEGG" id="scib:HUG20_02800"/>
<name>A0A7T6Z8Q7_9BACI</name>
<dbReference type="InterPro" id="IPR009936">
    <property type="entry name" value="DUF1468"/>
</dbReference>
<organism evidence="3 4">
    <name type="scientific">Salicibibacter cibi</name>
    <dbReference type="NCBI Taxonomy" id="2743001"/>
    <lineage>
        <taxon>Bacteria</taxon>
        <taxon>Bacillati</taxon>
        <taxon>Bacillota</taxon>
        <taxon>Bacilli</taxon>
        <taxon>Bacillales</taxon>
        <taxon>Bacillaceae</taxon>
        <taxon>Salicibibacter</taxon>
    </lineage>
</organism>
<evidence type="ECO:0000313" key="3">
    <source>
        <dbReference type="EMBL" id="QQK78937.1"/>
    </source>
</evidence>
<accession>A0A7T6Z8Q7</accession>